<dbReference type="Pfam" id="PF13407">
    <property type="entry name" value="Peripla_BP_4"/>
    <property type="match status" value="1"/>
</dbReference>
<sequence length="389" mass="41234">MRIKALAAIALAAMVINATGCAQNGDSGKTESGQSAAEQTVKEDNSTGNTQSSGEEDQILTKGPHGEQGVNADTITLSDEQKNAIKEGKFKVALCMHYGGNDWATAQINAIKDTCAELNMEVVAVTDANFSAEKQVSDIETVMALKPDAIISIPTDITATADAYKRAIDSGIKVVFMDNAMKDMEGGKDYVSCVSADSYGNGVAAARLLGEKLNGKGKVGMVYYDADFFVTNQRDAGFRDTLKKEFPDIEIVAEQGFTDENGCNEQADAILTQFPDIDGIYASWDIPMEGILSSVRAAGKEGKIALVAIDLGNNIALEIAKGTVVGVGAQMPYDQGVAETKLAALSLIGESTPAYVVCPAMKVDKENVLDAYKAVYHVDAPSWLLEADK</sequence>
<protein>
    <submittedName>
        <fullName evidence="7">Sugar ABC transporter substrate-binding protein</fullName>
    </submittedName>
</protein>
<name>A0A3P3Q2V8_9FIRM</name>
<proteinExistence type="inferred from homology"/>
<evidence type="ECO:0000256" key="2">
    <source>
        <dbReference type="ARBA" id="ARBA00007639"/>
    </source>
</evidence>
<comment type="similarity">
    <text evidence="2">Belongs to the bacterial solute-binding protein 2 family.</text>
</comment>
<dbReference type="CDD" id="cd06316">
    <property type="entry name" value="PBP1_ABC_sugar_binding-like"/>
    <property type="match status" value="1"/>
</dbReference>
<keyword evidence="8" id="KW-1185">Reference proteome</keyword>
<evidence type="ECO:0000256" key="1">
    <source>
        <dbReference type="ARBA" id="ARBA00004196"/>
    </source>
</evidence>
<feature type="signal peptide" evidence="5">
    <location>
        <begin position="1"/>
        <end position="22"/>
    </location>
</feature>
<dbReference type="PANTHER" id="PTHR46847">
    <property type="entry name" value="D-ALLOSE-BINDING PERIPLASMIC PROTEIN-RELATED"/>
    <property type="match status" value="1"/>
</dbReference>
<dbReference type="SUPFAM" id="SSF53822">
    <property type="entry name" value="Periplasmic binding protein-like I"/>
    <property type="match status" value="1"/>
</dbReference>
<feature type="compositionally biased region" description="Polar residues" evidence="4">
    <location>
        <begin position="23"/>
        <end position="38"/>
    </location>
</feature>
<evidence type="ECO:0000256" key="4">
    <source>
        <dbReference type="SAM" id="MobiDB-lite"/>
    </source>
</evidence>
<dbReference type="InterPro" id="IPR028082">
    <property type="entry name" value="Peripla_BP_I"/>
</dbReference>
<comment type="subcellular location">
    <subcellularLocation>
        <location evidence="1">Cell envelope</location>
    </subcellularLocation>
</comment>
<reference evidence="7 8" key="1">
    <citation type="submission" date="2018-11" db="EMBL/GenBank/DDBJ databases">
        <title>Genome sequencing of Lachnoanaerobaculum orale DSM 24553T.</title>
        <authorList>
            <person name="Kook J.-K."/>
            <person name="Park S.-N."/>
            <person name="Lim Y.K."/>
        </authorList>
    </citation>
    <scope>NUCLEOTIDE SEQUENCE [LARGE SCALE GENOMIC DNA]</scope>
    <source>
        <strain evidence="7 8">DSM 24553</strain>
    </source>
</reference>
<evidence type="ECO:0000313" key="8">
    <source>
        <dbReference type="Proteomes" id="UP000276982"/>
    </source>
</evidence>
<dbReference type="GO" id="GO:0030313">
    <property type="term" value="C:cell envelope"/>
    <property type="evidence" value="ECO:0007669"/>
    <property type="project" value="UniProtKB-SubCell"/>
</dbReference>
<dbReference type="GO" id="GO:0030246">
    <property type="term" value="F:carbohydrate binding"/>
    <property type="evidence" value="ECO:0007669"/>
    <property type="project" value="UniProtKB-ARBA"/>
</dbReference>
<organism evidence="7 8">
    <name type="scientific">Lachnoanaerobaculum orale</name>
    <dbReference type="NCBI Taxonomy" id="979627"/>
    <lineage>
        <taxon>Bacteria</taxon>
        <taxon>Bacillati</taxon>
        <taxon>Bacillota</taxon>
        <taxon>Clostridia</taxon>
        <taxon>Lachnospirales</taxon>
        <taxon>Lachnospiraceae</taxon>
        <taxon>Lachnoanaerobaculum</taxon>
    </lineage>
</organism>
<comment type="caution">
    <text evidence="7">The sequence shown here is derived from an EMBL/GenBank/DDBJ whole genome shotgun (WGS) entry which is preliminary data.</text>
</comment>
<dbReference type="PANTHER" id="PTHR46847:SF1">
    <property type="entry name" value="D-ALLOSE-BINDING PERIPLASMIC PROTEIN-RELATED"/>
    <property type="match status" value="1"/>
</dbReference>
<evidence type="ECO:0000256" key="3">
    <source>
        <dbReference type="ARBA" id="ARBA00022729"/>
    </source>
</evidence>
<dbReference type="InterPro" id="IPR025997">
    <property type="entry name" value="SBP_2_dom"/>
</dbReference>
<evidence type="ECO:0000313" key="7">
    <source>
        <dbReference type="EMBL" id="RRJ15577.1"/>
    </source>
</evidence>
<evidence type="ECO:0000259" key="6">
    <source>
        <dbReference type="Pfam" id="PF13407"/>
    </source>
</evidence>
<dbReference type="RefSeq" id="WP_124950395.1">
    <property type="nucleotide sequence ID" value="NZ_RRCM01000001.1"/>
</dbReference>
<feature type="chain" id="PRO_5038983881" evidence="5">
    <location>
        <begin position="23"/>
        <end position="389"/>
    </location>
</feature>
<evidence type="ECO:0000256" key="5">
    <source>
        <dbReference type="SAM" id="SignalP"/>
    </source>
</evidence>
<dbReference type="Proteomes" id="UP000276982">
    <property type="component" value="Unassembled WGS sequence"/>
</dbReference>
<accession>A0A3P3Q2V8</accession>
<dbReference type="AlphaFoldDB" id="A0A3P3Q2V8"/>
<gene>
    <name evidence="7" type="ORF">EHW90_00590</name>
</gene>
<keyword evidence="3 5" id="KW-0732">Signal</keyword>
<dbReference type="Gene3D" id="3.40.50.2300">
    <property type="match status" value="2"/>
</dbReference>
<feature type="domain" description="Periplasmic binding protein" evidence="6">
    <location>
        <begin position="92"/>
        <end position="350"/>
    </location>
</feature>
<dbReference type="EMBL" id="RRCM01000001">
    <property type="protein sequence ID" value="RRJ15577.1"/>
    <property type="molecule type" value="Genomic_DNA"/>
</dbReference>
<feature type="region of interest" description="Disordered" evidence="4">
    <location>
        <begin position="23"/>
        <end position="72"/>
    </location>
</feature>